<evidence type="ECO:0000313" key="1">
    <source>
        <dbReference type="EMBL" id="KAH7866785.1"/>
    </source>
</evidence>
<protein>
    <submittedName>
        <fullName evidence="1">Uncharacterized protein</fullName>
    </submittedName>
</protein>
<reference evidence="1 2" key="1">
    <citation type="journal article" date="2021" name="Hortic Res">
        <title>High-quality reference genome and annotation aids understanding of berry development for evergreen blueberry (Vaccinium darrowii).</title>
        <authorList>
            <person name="Yu J."/>
            <person name="Hulse-Kemp A.M."/>
            <person name="Babiker E."/>
            <person name="Staton M."/>
        </authorList>
    </citation>
    <scope>NUCLEOTIDE SEQUENCE [LARGE SCALE GENOMIC DNA]</scope>
    <source>
        <strain evidence="2">cv. NJ 8807/NJ 8810</strain>
        <tissue evidence="1">Young leaf</tissue>
    </source>
</reference>
<organism evidence="1 2">
    <name type="scientific">Vaccinium darrowii</name>
    <dbReference type="NCBI Taxonomy" id="229202"/>
    <lineage>
        <taxon>Eukaryota</taxon>
        <taxon>Viridiplantae</taxon>
        <taxon>Streptophyta</taxon>
        <taxon>Embryophyta</taxon>
        <taxon>Tracheophyta</taxon>
        <taxon>Spermatophyta</taxon>
        <taxon>Magnoliopsida</taxon>
        <taxon>eudicotyledons</taxon>
        <taxon>Gunneridae</taxon>
        <taxon>Pentapetalae</taxon>
        <taxon>asterids</taxon>
        <taxon>Ericales</taxon>
        <taxon>Ericaceae</taxon>
        <taxon>Vaccinioideae</taxon>
        <taxon>Vaccinieae</taxon>
        <taxon>Vaccinium</taxon>
    </lineage>
</organism>
<evidence type="ECO:0000313" key="2">
    <source>
        <dbReference type="Proteomes" id="UP000828048"/>
    </source>
</evidence>
<sequence length="847" mass="93264">MATSGNRSPSPISSRPNPNSRTPEANSTMRRSYSGNPFAKPSVLSNARSFPPVAPANSPVSDLGGRHSISKDPGVFSRVHDEKENEKDQNLKPVKVRSPAVVKGTKNFMSPTISAASKINASSKKKVLGERNETVRTSISFSDWNSPLGSMNNCGFKDDELDSKEDSTITKNAESFNSNVKSVESSDVGFNQNNKAEDSNSSAIRKSKKVSFLDFEVPLSTPSFSEALSDMNPLESDLTSAVSDCEIKPFGSSISPIIAPLDADPSRPYDPKTNYLSPRPQFLHYKPNPRIEVYLHKEKGIGSSEQGKRLEESFISESFSDTDTTSEEIDSENSNKESEDDSSLEVVNEVVEPQVYEPKPNSNSEDDSSIEVVNEVVEPQVYEPKPNSNSEDDSSIEVVNEVVEPQVYEPKPNSNSEDDSSIEVVNEVVEPQVYEPKPNSNLFDTHIAKETVVEKGVLKPRCFTRSKSAALILVLLIACFSVSVKESPQIAEFSKASVGVFSRNLKQWSSNSVVYLVELISSLDEGDKLGPVQFSNLTSLLEDPFTDGYPKVDHIEEMDEEIDEQEVEVEEELLEEELENEAPDDYEASDSEEEHEVIESDCSELALDQEKSGIPSLSSNDHEFKPVVEEILEIKSESVETREVQVSDIESLTVEPNPESHLETRFGDVSESVDNSLDGSENIFSQKNMQKISLLVSALVGAIAVAVVFYLKHRGITPPSGVVLDSCSTKKLTTSSPPPSQLIWPADVEVVEESCPSEMSSFQKSMSYSKRGVTRGDNEIQSQEKKQRTLPKRRESLASSSDYSTGSPSYGSFTTYEKIPIKHGSGEEEIVTPVRRSSRFKSQVTSP</sequence>
<keyword evidence="2" id="KW-1185">Reference proteome</keyword>
<dbReference type="EMBL" id="CM037159">
    <property type="protein sequence ID" value="KAH7866785.1"/>
    <property type="molecule type" value="Genomic_DNA"/>
</dbReference>
<gene>
    <name evidence="1" type="ORF">Vadar_024915</name>
</gene>
<name>A0ACB7ZML5_9ERIC</name>
<proteinExistence type="predicted"/>
<accession>A0ACB7ZML5</accession>
<comment type="caution">
    <text evidence="1">The sequence shown here is derived from an EMBL/GenBank/DDBJ whole genome shotgun (WGS) entry which is preliminary data.</text>
</comment>
<dbReference type="Proteomes" id="UP000828048">
    <property type="component" value="Chromosome 9"/>
</dbReference>